<dbReference type="EMBL" id="JN254007">
    <property type="protein sequence ID" value="AEK80820.1"/>
    <property type="molecule type" value="Genomic_DNA"/>
</dbReference>
<comment type="similarity">
    <text evidence="2 5">Belongs to the RxLR effector family.</text>
</comment>
<evidence type="ECO:0000256" key="3">
    <source>
        <dbReference type="ARBA" id="ARBA00022525"/>
    </source>
</evidence>
<evidence type="ECO:0000313" key="6">
    <source>
        <dbReference type="EMBL" id="AEK80820.1"/>
    </source>
</evidence>
<keyword evidence="4 5" id="KW-0732">Signal</keyword>
<dbReference type="InterPro" id="IPR031825">
    <property type="entry name" value="RXLR"/>
</dbReference>
<proteinExistence type="inferred from homology"/>
<evidence type="ECO:0000256" key="4">
    <source>
        <dbReference type="ARBA" id="ARBA00022729"/>
    </source>
</evidence>
<sequence length="213" mass="23785">MRLQSIVLLVAATLLAAGLVVTDSRTVVTPSFRTSLRNDIPPTARFLRTGTTTDEDQDARTLNLIIARLESLTNRLKSASQLKVKELVNSGQNIDDAFLSLKLKDIKTDLFTNPDFKILARFVKETDKQTATESMLATLQKNFGAKELILMLQEAKDASKTAKKLQIVQFEDWASNSMWPEVAVAQVLQIDEKLILRSHRLSPARQIRAAYSA</sequence>
<comment type="subcellular location">
    <subcellularLocation>
        <location evidence="1 5">Secreted</location>
    </subcellularLocation>
</comment>
<evidence type="ECO:0000256" key="2">
    <source>
        <dbReference type="ARBA" id="ARBA00010400"/>
    </source>
</evidence>
<dbReference type="SMR" id="E0W5P6"/>
<gene>
    <name evidence="6" type="primary">Avh</name>
</gene>
<organism evidence="6">
    <name type="scientific">Phytophthora sojae</name>
    <name type="common">Soybean stem and root rot agent</name>
    <name type="synonym">Phytophthora megasperma f. sp. glycines</name>
    <dbReference type="NCBI Taxonomy" id="67593"/>
    <lineage>
        <taxon>Eukaryota</taxon>
        <taxon>Sar</taxon>
        <taxon>Stramenopiles</taxon>
        <taxon>Oomycota</taxon>
        <taxon>Peronosporomycetes</taxon>
        <taxon>Peronosporales</taxon>
        <taxon>Peronosporaceae</taxon>
        <taxon>Phytophthora</taxon>
    </lineage>
</organism>
<keyword evidence="3 5" id="KW-0964">Secreted</keyword>
<evidence type="ECO:0000256" key="1">
    <source>
        <dbReference type="ARBA" id="ARBA00004613"/>
    </source>
</evidence>
<comment type="function">
    <text evidence="5">Effector that suppresses plant defense responses during pathogen infection.</text>
</comment>
<dbReference type="RefSeq" id="XP_009524937.1">
    <property type="nucleotide sequence ID" value="XM_009526642.1"/>
</dbReference>
<feature type="signal peptide" evidence="5">
    <location>
        <begin position="1"/>
        <end position="24"/>
    </location>
</feature>
<dbReference type="HOGENOM" id="CLU_1296622_0_0_1"/>
<evidence type="ECO:0000256" key="5">
    <source>
        <dbReference type="RuleBase" id="RU367124"/>
    </source>
</evidence>
<dbReference type="KEGG" id="psoj:PHYSODRAFT_285708"/>
<comment type="domain">
    <text evidence="5">The RxLR-dEER motif acts to carry the protein into the host cell cytoplasm through binding to cell surface phosphatidylinositol-3-phosphate.</text>
</comment>
<feature type="chain" id="PRO_5044973908" description="RxLR effector protein" evidence="5">
    <location>
        <begin position="25"/>
        <end position="213"/>
    </location>
</feature>
<dbReference type="Pfam" id="PF16810">
    <property type="entry name" value="RXLR"/>
    <property type="match status" value="1"/>
</dbReference>
<dbReference type="AlphaFoldDB" id="E0W5P6"/>
<accession>E0W5P6</accession>
<protein>
    <recommendedName>
        <fullName evidence="5">RxLR effector protein</fullName>
    </recommendedName>
</protein>
<reference evidence="6" key="1">
    <citation type="journal article" date="2011" name="Plant Cell">
        <title>Transcriptional programming and functional interactions within the Phytophthora sojae RXLR effector repertoire.</title>
        <authorList>
            <person name="Wang Q."/>
            <person name="Han C."/>
            <person name="Ferreira A.O."/>
            <person name="Yu X."/>
            <person name="Ye W."/>
            <person name="Tripathy S."/>
            <person name="Kale S.D."/>
            <person name="Gu B."/>
            <person name="Sheng Y."/>
            <person name="Sui Y."/>
            <person name="Wang X."/>
            <person name="Zhang Z."/>
            <person name="Cheng B."/>
            <person name="Dong S."/>
            <person name="Shan W."/>
            <person name="Zheng X."/>
            <person name="Dou D."/>
            <person name="Tyler B.M."/>
            <person name="Wang Y."/>
        </authorList>
    </citation>
    <scope>NUCLEOTIDE SEQUENCE</scope>
    <source>
        <strain evidence="6">P7076</strain>
    </source>
</reference>
<name>E0W5P6_PHYSO</name>
<dbReference type="VEuPathDB" id="FungiDB:PHYSODRAFT_285708"/>